<evidence type="ECO:0000256" key="6">
    <source>
        <dbReference type="ARBA" id="ARBA00022825"/>
    </source>
</evidence>
<dbReference type="Gene3D" id="2.130.10.10">
    <property type="entry name" value="YVTN repeat-like/Quinoprotein amine dehydrogenase"/>
    <property type="match status" value="1"/>
</dbReference>
<comment type="function">
    <text evidence="7">Degrades oligopeptides.</text>
</comment>
<dbReference type="InterPro" id="IPR036034">
    <property type="entry name" value="PDZ_sf"/>
</dbReference>
<proteinExistence type="inferred from homology"/>
<dbReference type="SUPFAM" id="SSF82171">
    <property type="entry name" value="DPP6 N-terminal domain-like"/>
    <property type="match status" value="1"/>
</dbReference>
<dbReference type="Pfam" id="PF26549">
    <property type="entry name" value="Tricorn_N"/>
    <property type="match status" value="1"/>
</dbReference>
<sequence length="1114" mass="123342">MPVSIIKKTTISLMLGACFVSATTFADTQLLRQPSVSRDHLAFVYGGDIWLADRDGKNPTRLTQHPAAEFAPTFSPDGKWLAFSASYDRNTDVYVMPAKGGEARRLSWHPGADVVVGWSPDSKRILFSSGREISVSRSTHLYEVSVEGGHEQKVMDAIAFEGNWSADGKWLAYRPFPQAYAGSSGWRQHRGGTTPPIWLIDIAGKKLEKIPHENASDKSPVWIGDDVYFISDRNDGAANLFSYNRKSKSVKQLSKETVWDIRSMSAYDKTIVYEVGGTFKEFDTVSGKTKTLSIDLSAQTAQANQLRPQWKDAAANMTSASLSPTGKRVVVTARGEVFTVPVKDGSVRNLTETAGVREKDASWSPDGKSIAYISDAGIEHKIVIKDQTGGDTSKSFSLGKTGYFSLLDWAPNSQMIVFQDNHLQLFVLNIAQGKITKLDESARRSTFNISFSSDSRWLAYTVAGANHFSQIKLYDFNSGKSTTITDGLSDADFPAFAPKDYLYFTASTNAGPTHVGLDMSSQERPLRNGIYAVVLAADGKSPLLPKSGDEDVKKEMKSDGDSNKDNAKKDDAKKDDAKKDDTKKDEVAKSNKAVKIDLAGIQQRIVALPIAERNNLSLQVASDGGLFFLERPQPGVSNDPPAERNGNTANLMRFNAEDKKAKLVKAGIANYSLSADGKKLLLQSTGAKLEIADAAEKIDPKPINLSGLRMRVDPRAEWEQIFNETWWMQKEYFYDANLHGIDWDAIYKRYHPMLKHVQRREDLNDLMVEMIGELQVGHNRVGGGDIHQETPVVVGLLGADFSFENGYVRIKSILKGDRWSPFAPAPLAIPGLDVKEGDYLVAIDGKTIDAKTNLFSLLENKVGKQVNLSIMRDLTSKATHQVVVQPIANEAELRQWHWIEKNREYVQKKTDGKVAYVYLPNTGGEGYQYFNRMFYAQAEKSALIVDERRNGGGQAANYITDVLSRQYLAGWKDRDGMIYETPGAAIYGPKAMLIDQDAGSGGDFLPYAFKRMKLGTLIGKRTWGGLIGISANPNLIDGGNLVVPFFRFFTPDNEWRIENEGVAPDIDVDLDPIEVNQGRDPQLDAAIKDVTERLKTYRDIKLRVAPPMPKKLGQ</sequence>
<name>A0ABQ2XHM4_9BURK</name>
<dbReference type="EC" id="3.4.21.-" evidence="7"/>
<keyword evidence="3 7" id="KW-0963">Cytoplasm</keyword>
<evidence type="ECO:0000256" key="7">
    <source>
        <dbReference type="PIRNR" id="PIRNR036421"/>
    </source>
</evidence>
<dbReference type="InterPro" id="IPR029414">
    <property type="entry name" value="Tricorn_PDZ"/>
</dbReference>
<dbReference type="InterPro" id="IPR028204">
    <property type="entry name" value="Tricorn_C1"/>
</dbReference>
<feature type="domain" description="Tail specific protease" evidence="10">
    <location>
        <begin position="879"/>
        <end position="1069"/>
    </location>
</feature>
<dbReference type="SUPFAM" id="SSF50156">
    <property type="entry name" value="PDZ domain-like"/>
    <property type="match status" value="1"/>
</dbReference>
<keyword evidence="5 7" id="KW-0378">Hydrolase</keyword>
<evidence type="ECO:0000313" key="12">
    <source>
        <dbReference type="Proteomes" id="UP000620127"/>
    </source>
</evidence>
<comment type="similarity">
    <text evidence="2 7">Belongs to the peptidase S41B family.</text>
</comment>
<dbReference type="Gene3D" id="3.30.750.44">
    <property type="match status" value="1"/>
</dbReference>
<dbReference type="InterPro" id="IPR012393">
    <property type="entry name" value="Tricorn_protease"/>
</dbReference>
<dbReference type="GO" id="GO:0006508">
    <property type="term" value="P:proteolysis"/>
    <property type="evidence" value="ECO:0007669"/>
    <property type="project" value="UniProtKB-KW"/>
</dbReference>
<dbReference type="Pfam" id="PF14684">
    <property type="entry name" value="Tricorn_C1"/>
    <property type="match status" value="1"/>
</dbReference>
<dbReference type="PIRSF" id="PIRSF036421">
    <property type="entry name" value="Tricorn_protease"/>
    <property type="match status" value="1"/>
</dbReference>
<evidence type="ECO:0000256" key="5">
    <source>
        <dbReference type="ARBA" id="ARBA00022801"/>
    </source>
</evidence>
<dbReference type="SUPFAM" id="SSF52096">
    <property type="entry name" value="ClpP/crotonase"/>
    <property type="match status" value="1"/>
</dbReference>
<evidence type="ECO:0000256" key="2">
    <source>
        <dbReference type="ARBA" id="ARBA00008524"/>
    </source>
</evidence>
<dbReference type="Pfam" id="PF03572">
    <property type="entry name" value="Peptidase_S41"/>
    <property type="match status" value="1"/>
</dbReference>
<accession>A0ABQ2XHM4</accession>
<evidence type="ECO:0000259" key="10">
    <source>
        <dbReference type="SMART" id="SM00245"/>
    </source>
</evidence>
<dbReference type="InterPro" id="IPR005151">
    <property type="entry name" value="Tail-specific_protease"/>
</dbReference>
<keyword evidence="12" id="KW-1185">Reference proteome</keyword>
<organism evidence="11 12">
    <name type="scientific">Undibacterium macrobrachii</name>
    <dbReference type="NCBI Taxonomy" id="1119058"/>
    <lineage>
        <taxon>Bacteria</taxon>
        <taxon>Pseudomonadati</taxon>
        <taxon>Pseudomonadota</taxon>
        <taxon>Betaproteobacteria</taxon>
        <taxon>Burkholderiales</taxon>
        <taxon>Oxalobacteraceae</taxon>
        <taxon>Undibacterium</taxon>
    </lineage>
</organism>
<feature type="signal peptide" evidence="9">
    <location>
        <begin position="1"/>
        <end position="26"/>
    </location>
</feature>
<dbReference type="InterPro" id="IPR029045">
    <property type="entry name" value="ClpP/crotonase-like_dom_sf"/>
</dbReference>
<comment type="caution">
    <text evidence="11">The sequence shown here is derived from an EMBL/GenBank/DDBJ whole genome shotgun (WGS) entry which is preliminary data.</text>
</comment>
<dbReference type="EMBL" id="BMYT01000004">
    <property type="protein sequence ID" value="GGX17437.1"/>
    <property type="molecule type" value="Genomic_DNA"/>
</dbReference>
<evidence type="ECO:0000256" key="4">
    <source>
        <dbReference type="ARBA" id="ARBA00022670"/>
    </source>
</evidence>
<keyword evidence="4 7" id="KW-0645">Protease</keyword>
<protein>
    <recommendedName>
        <fullName evidence="7">Tricorn protease homolog</fullName>
        <ecNumber evidence="7">3.4.21.-</ecNumber>
    </recommendedName>
</protein>
<dbReference type="Gene3D" id="3.90.226.10">
    <property type="entry name" value="2-enoyl-CoA Hydratase, Chain A, domain 1"/>
    <property type="match status" value="1"/>
</dbReference>
<evidence type="ECO:0000256" key="8">
    <source>
        <dbReference type="SAM" id="MobiDB-lite"/>
    </source>
</evidence>
<dbReference type="Proteomes" id="UP000620127">
    <property type="component" value="Unassembled WGS sequence"/>
</dbReference>
<comment type="subcellular location">
    <subcellularLocation>
        <location evidence="1 7">Cytoplasm</location>
    </subcellularLocation>
</comment>
<reference evidence="12" key="1">
    <citation type="journal article" date="2019" name="Int. J. Syst. Evol. Microbiol.">
        <title>The Global Catalogue of Microorganisms (GCM) 10K type strain sequencing project: providing services to taxonomists for standard genome sequencing and annotation.</title>
        <authorList>
            <consortium name="The Broad Institute Genomics Platform"/>
            <consortium name="The Broad Institute Genome Sequencing Center for Infectious Disease"/>
            <person name="Wu L."/>
            <person name="Ma J."/>
        </authorList>
    </citation>
    <scope>NUCLEOTIDE SEQUENCE [LARGE SCALE GENOMIC DNA]</scope>
    <source>
        <strain evidence="12">KCTC 23916</strain>
    </source>
</reference>
<dbReference type="Pfam" id="PF14685">
    <property type="entry name" value="PDZ_Tricorn"/>
    <property type="match status" value="1"/>
</dbReference>
<dbReference type="SMART" id="SM00245">
    <property type="entry name" value="TSPc"/>
    <property type="match status" value="1"/>
</dbReference>
<dbReference type="GO" id="GO:0008233">
    <property type="term" value="F:peptidase activity"/>
    <property type="evidence" value="ECO:0007669"/>
    <property type="project" value="UniProtKB-KW"/>
</dbReference>
<dbReference type="CDD" id="cd07562">
    <property type="entry name" value="Peptidase_S41_TRI"/>
    <property type="match status" value="1"/>
</dbReference>
<evidence type="ECO:0000313" key="11">
    <source>
        <dbReference type="EMBL" id="GGX17437.1"/>
    </source>
</evidence>
<dbReference type="RefSeq" id="WP_189346431.1">
    <property type="nucleotide sequence ID" value="NZ_BMYT01000004.1"/>
</dbReference>
<keyword evidence="6 7" id="KW-0720">Serine protease</keyword>
<gene>
    <name evidence="11" type="ORF">GCM10011282_24380</name>
</gene>
<evidence type="ECO:0000256" key="3">
    <source>
        <dbReference type="ARBA" id="ARBA00022490"/>
    </source>
</evidence>
<feature type="chain" id="PRO_5046932236" description="Tricorn protease homolog" evidence="9">
    <location>
        <begin position="27"/>
        <end position="1114"/>
    </location>
</feature>
<evidence type="ECO:0000256" key="1">
    <source>
        <dbReference type="ARBA" id="ARBA00004496"/>
    </source>
</evidence>
<dbReference type="InterPro" id="IPR015943">
    <property type="entry name" value="WD40/YVTN_repeat-like_dom_sf"/>
</dbReference>
<dbReference type="SUPFAM" id="SSF69304">
    <property type="entry name" value="Tricorn protease N-terminal domain"/>
    <property type="match status" value="1"/>
</dbReference>
<dbReference type="PANTHER" id="PTHR43253:SF1">
    <property type="entry name" value="TRICORN PROTEASE HOMOLOG 2-RELATED"/>
    <property type="match status" value="1"/>
</dbReference>
<dbReference type="Gene3D" id="2.30.42.10">
    <property type="match status" value="1"/>
</dbReference>
<dbReference type="PANTHER" id="PTHR43253">
    <property type="entry name" value="TRICORN PROTEASE HOMOLOG 2-RELATED"/>
    <property type="match status" value="1"/>
</dbReference>
<keyword evidence="9" id="KW-0732">Signal</keyword>
<evidence type="ECO:0000256" key="9">
    <source>
        <dbReference type="SAM" id="SignalP"/>
    </source>
</evidence>
<dbReference type="Gene3D" id="2.120.10.60">
    <property type="entry name" value="Tricorn protease N-terminal domain"/>
    <property type="match status" value="1"/>
</dbReference>
<feature type="compositionally biased region" description="Basic and acidic residues" evidence="8">
    <location>
        <begin position="547"/>
        <end position="588"/>
    </location>
</feature>
<feature type="region of interest" description="Disordered" evidence="8">
    <location>
        <begin position="544"/>
        <end position="588"/>
    </location>
</feature>
<dbReference type="Pfam" id="PF26550">
    <property type="entry name" value="Tricorn_2nd"/>
    <property type="match status" value="1"/>
</dbReference>